<reference evidence="1 2" key="1">
    <citation type="submission" date="2023-04" db="EMBL/GenBank/DDBJ databases">
        <title>A novel bacteria isolated from coastal sediment.</title>
        <authorList>
            <person name="Liu X.-J."/>
            <person name="Du Z.-J."/>
        </authorList>
    </citation>
    <scope>NUCLEOTIDE SEQUENCE [LARGE SCALE GENOMIC DNA]</scope>
    <source>
        <strain evidence="1 2">SDUM461004</strain>
    </source>
</reference>
<dbReference type="EMBL" id="JARXIC010000013">
    <property type="protein sequence ID" value="MDQ8194735.1"/>
    <property type="molecule type" value="Genomic_DNA"/>
</dbReference>
<evidence type="ECO:0000313" key="1">
    <source>
        <dbReference type="EMBL" id="MDQ8194735.1"/>
    </source>
</evidence>
<name>A0ABU1AIU1_9BACT</name>
<accession>A0ABU1AIU1</accession>
<dbReference type="RefSeq" id="WP_308985202.1">
    <property type="nucleotide sequence ID" value="NZ_JARXIC010000013.1"/>
</dbReference>
<organism evidence="1 2">
    <name type="scientific">Thalassobacterium sedimentorum</name>
    <dbReference type="NCBI Taxonomy" id="3041258"/>
    <lineage>
        <taxon>Bacteria</taxon>
        <taxon>Pseudomonadati</taxon>
        <taxon>Verrucomicrobiota</taxon>
        <taxon>Opitutia</taxon>
        <taxon>Puniceicoccales</taxon>
        <taxon>Coraliomargaritaceae</taxon>
        <taxon>Thalassobacterium</taxon>
    </lineage>
</organism>
<keyword evidence="2" id="KW-1185">Reference proteome</keyword>
<proteinExistence type="predicted"/>
<sequence length="108" mass="12373">MIYHYTTGHYAAMMIADQYLHVSDPSNFNDPFEFKIKVDEVSFTHQTFIGIHKKHGVAPPILEEDVVAVRRLEAAQRVREGKRPMFCPYLDVDMARVLSNPMGFDGCL</sequence>
<gene>
    <name evidence="1" type="ORF">QEH59_09885</name>
</gene>
<comment type="caution">
    <text evidence="1">The sequence shown here is derived from an EMBL/GenBank/DDBJ whole genome shotgun (WGS) entry which is preliminary data.</text>
</comment>
<evidence type="ECO:0000313" key="2">
    <source>
        <dbReference type="Proteomes" id="UP001243717"/>
    </source>
</evidence>
<dbReference type="Proteomes" id="UP001243717">
    <property type="component" value="Unassembled WGS sequence"/>
</dbReference>
<protein>
    <submittedName>
        <fullName evidence="1">Uncharacterized protein</fullName>
    </submittedName>
</protein>